<protein>
    <submittedName>
        <fullName evidence="5">BamA/TamA family outer membrane protein</fullName>
    </submittedName>
</protein>
<dbReference type="InterPro" id="IPR000184">
    <property type="entry name" value="Bac_surfAg_D15"/>
</dbReference>
<dbReference type="PANTHER" id="PTHR34597:SF3">
    <property type="entry name" value="OUTER MEMBRANE TRANSPORTER CDIB"/>
    <property type="match status" value="1"/>
</dbReference>
<evidence type="ECO:0000313" key="6">
    <source>
        <dbReference type="Proteomes" id="UP001165366"/>
    </source>
</evidence>
<dbReference type="Proteomes" id="UP001165366">
    <property type="component" value="Unassembled WGS sequence"/>
</dbReference>
<proteinExistence type="predicted"/>
<name>A0ABS9KBM9_9BACT</name>
<dbReference type="InterPro" id="IPR051544">
    <property type="entry name" value="TPS_OM_transporter"/>
</dbReference>
<feature type="chain" id="PRO_5046545641" evidence="3">
    <location>
        <begin position="19"/>
        <end position="389"/>
    </location>
</feature>
<keyword evidence="3" id="KW-0732">Signal</keyword>
<gene>
    <name evidence="5" type="ORF">L6773_06685</name>
</gene>
<dbReference type="PANTHER" id="PTHR34597">
    <property type="entry name" value="SLR1661 PROTEIN"/>
    <property type="match status" value="1"/>
</dbReference>
<sequence>MRLIKILLFFLIISVVSAGTLSAQVIPPDSDDSEQPDIRIGSEYSLLPVGGYTSDLGLFGGGLIQRIGYGNNIRPFLSNLIADFTISTKGNIDFDLYYEHTRTLGSDVRSLVEFTGQKIRQGYYFGIGNNTEYSDQQFDNNFFLFENRELAIYYQARKQIASFGEHGIFDLTGSVDFSYLNSLTRGETSKFEEDNPLGIGKSWSNKAGFGFISDSRDSEFSPTKGIRYEASFEVSSSIFGSDYAYSDLKIDLRHYLEVLDGFVLANNLNIESIQGNAPFWDLSIMGGNNGLRGYHLDRFRGDHSIMHLLELRTWLFSVWNDEIQVGSQLFWDSGRVFSESDSDTLFNNWQNSYGGGIIFTLFSPDLMLRSDVGFSDEAFRFYFGAGYVF</sequence>
<feature type="signal peptide" evidence="3">
    <location>
        <begin position="1"/>
        <end position="18"/>
    </location>
</feature>
<evidence type="ECO:0000256" key="2">
    <source>
        <dbReference type="ARBA" id="ARBA00023136"/>
    </source>
</evidence>
<dbReference type="Pfam" id="PF01103">
    <property type="entry name" value="Omp85"/>
    <property type="match status" value="1"/>
</dbReference>
<evidence type="ECO:0000256" key="3">
    <source>
        <dbReference type="SAM" id="SignalP"/>
    </source>
</evidence>
<feature type="domain" description="Bacterial surface antigen (D15)" evidence="4">
    <location>
        <begin position="172"/>
        <end position="389"/>
    </location>
</feature>
<evidence type="ECO:0000313" key="5">
    <source>
        <dbReference type="EMBL" id="MCG2588246.1"/>
    </source>
</evidence>
<comment type="subcellular location">
    <subcellularLocation>
        <location evidence="1">Membrane</location>
    </subcellularLocation>
</comment>
<reference evidence="5" key="1">
    <citation type="submission" date="2022-01" db="EMBL/GenBank/DDBJ databases">
        <authorList>
            <person name="Wang Y."/>
        </authorList>
    </citation>
    <scope>NUCLEOTIDE SEQUENCE</scope>
    <source>
        <strain evidence="5">WB101</strain>
    </source>
</reference>
<organism evidence="5 6">
    <name type="scientific">Rhodohalobacter sulfatireducens</name>
    <dbReference type="NCBI Taxonomy" id="2911366"/>
    <lineage>
        <taxon>Bacteria</taxon>
        <taxon>Pseudomonadati</taxon>
        <taxon>Balneolota</taxon>
        <taxon>Balneolia</taxon>
        <taxon>Balneolales</taxon>
        <taxon>Balneolaceae</taxon>
        <taxon>Rhodohalobacter</taxon>
    </lineage>
</organism>
<evidence type="ECO:0000256" key="1">
    <source>
        <dbReference type="ARBA" id="ARBA00004370"/>
    </source>
</evidence>
<dbReference type="EMBL" id="JAKLWS010000006">
    <property type="protein sequence ID" value="MCG2588246.1"/>
    <property type="molecule type" value="Genomic_DNA"/>
</dbReference>
<accession>A0ABS9KBM9</accession>
<dbReference type="Gene3D" id="2.40.160.50">
    <property type="entry name" value="membrane protein fhac: a member of the omp85/tpsb transporter family"/>
    <property type="match status" value="1"/>
</dbReference>
<reference evidence="5" key="2">
    <citation type="submission" date="2024-05" db="EMBL/GenBank/DDBJ databases">
        <title>Rhodohalobacter halophilus gen. nov., sp. nov., a moderately halophilic member of the family Balneolaceae.</title>
        <authorList>
            <person name="Xia J."/>
        </authorList>
    </citation>
    <scope>NUCLEOTIDE SEQUENCE</scope>
    <source>
        <strain evidence="5">WB101</strain>
    </source>
</reference>
<comment type="caution">
    <text evidence="5">The sequence shown here is derived from an EMBL/GenBank/DDBJ whole genome shotgun (WGS) entry which is preliminary data.</text>
</comment>
<evidence type="ECO:0000259" key="4">
    <source>
        <dbReference type="Pfam" id="PF01103"/>
    </source>
</evidence>
<keyword evidence="6" id="KW-1185">Reference proteome</keyword>
<keyword evidence="2" id="KW-0472">Membrane</keyword>